<evidence type="ECO:0000313" key="2">
    <source>
        <dbReference type="EMBL" id="KAE9405165.1"/>
    </source>
</evidence>
<dbReference type="EMBL" id="ML769411">
    <property type="protein sequence ID" value="KAE9405165.1"/>
    <property type="molecule type" value="Genomic_DNA"/>
</dbReference>
<dbReference type="SUPFAM" id="SSF53756">
    <property type="entry name" value="UDP-Glycosyltransferase/glycogen phosphorylase"/>
    <property type="match status" value="1"/>
</dbReference>
<feature type="region of interest" description="Disordered" evidence="1">
    <location>
        <begin position="307"/>
        <end position="327"/>
    </location>
</feature>
<evidence type="ECO:0000256" key="1">
    <source>
        <dbReference type="SAM" id="MobiDB-lite"/>
    </source>
</evidence>
<name>A0A6A4I8Y7_9AGAR</name>
<keyword evidence="3" id="KW-1185">Reference proteome</keyword>
<proteinExistence type="predicted"/>
<dbReference type="PANTHER" id="PTHR38134">
    <property type="entry name" value="SLR1395 PROTEIN"/>
    <property type="match status" value="1"/>
</dbReference>
<dbReference type="Gene3D" id="3.40.50.2000">
    <property type="entry name" value="Glycogen Phosphorylase B"/>
    <property type="match status" value="1"/>
</dbReference>
<reference evidence="2" key="1">
    <citation type="journal article" date="2019" name="Environ. Microbiol.">
        <title>Fungal ecological strategies reflected in gene transcription - a case study of two litter decomposers.</title>
        <authorList>
            <person name="Barbi F."/>
            <person name="Kohler A."/>
            <person name="Barry K."/>
            <person name="Baskaran P."/>
            <person name="Daum C."/>
            <person name="Fauchery L."/>
            <person name="Ihrmark K."/>
            <person name="Kuo A."/>
            <person name="LaButti K."/>
            <person name="Lipzen A."/>
            <person name="Morin E."/>
            <person name="Grigoriev I.V."/>
            <person name="Henrissat B."/>
            <person name="Lindahl B."/>
            <person name="Martin F."/>
        </authorList>
    </citation>
    <scope>NUCLEOTIDE SEQUENCE</scope>
    <source>
        <strain evidence="2">JB14</strain>
    </source>
</reference>
<dbReference type="InterPro" id="IPR053205">
    <property type="entry name" value="GHMP_kinase_L-arabinokinase"/>
</dbReference>
<feature type="region of interest" description="Disordered" evidence="1">
    <location>
        <begin position="351"/>
        <end position="371"/>
    </location>
</feature>
<sequence length="564" mass="62220">MRAPCYVYYCSGHGYGHATRVSFYLPVIFIVSSAPKQVFSDSVALGAQYRYADWVDPIIKSVEVLKAFLKNKDAFLKIEHEWLLSVQARCVLSDAAFLGCLAAKAAGVPSILVTNFTFDSVYSYLATNFIDEQHSVQPGGTPALAPDVPIPHSLLEPLVSQIHAGYRCADLLLLLPGHIPIPSFPTQLSLPATSWVDPQENRFSPEVIEHLLCLKEHPYECVLHDHVPFPPNTALSQRSFTRKVLPMPLLVRPPSSSVERSPYTPEGRARLLKSANVPPELHDPETTKLLIVSFGGQVLKWPGRKRATASTGERNAKPIPTAPINPGLKKTSRLFPLAIPQLTISPSIQPQQLSELEDHRDIDPQPPQSPRLATASHIWIPGAPAVLNPVGSPVISSSSPHDDELSFPQLLPDSNWIAIVCGASKEQREDTSELPENFYLAPKDPSADVLLGKLGYGTVAECIDAGTPMVYVSRPLFIEELGLRVLLENEGVGVEMSRGEYEDGHWSDRVKEAWEKARVAKKWKRKVEEGEKRDGAAGITEREAETRKMASVVVDWVEGCWKDI</sequence>
<dbReference type="PANTHER" id="PTHR38134:SF2">
    <property type="entry name" value="GALACTOKINASE"/>
    <property type="match status" value="1"/>
</dbReference>
<dbReference type="Proteomes" id="UP000799118">
    <property type="component" value="Unassembled WGS sequence"/>
</dbReference>
<dbReference type="AlphaFoldDB" id="A0A6A4I8Y7"/>
<organism evidence="2 3">
    <name type="scientific">Gymnopus androsaceus JB14</name>
    <dbReference type="NCBI Taxonomy" id="1447944"/>
    <lineage>
        <taxon>Eukaryota</taxon>
        <taxon>Fungi</taxon>
        <taxon>Dikarya</taxon>
        <taxon>Basidiomycota</taxon>
        <taxon>Agaricomycotina</taxon>
        <taxon>Agaricomycetes</taxon>
        <taxon>Agaricomycetidae</taxon>
        <taxon>Agaricales</taxon>
        <taxon>Marasmiineae</taxon>
        <taxon>Omphalotaceae</taxon>
        <taxon>Gymnopus</taxon>
    </lineage>
</organism>
<gene>
    <name evidence="2" type="ORF">BT96DRAFT_963987</name>
</gene>
<dbReference type="OrthoDB" id="1684102at2759"/>
<protein>
    <recommendedName>
        <fullName evidence="4">UDP-Glycosyltransferase/glycogen phosphorylase</fullName>
    </recommendedName>
</protein>
<evidence type="ECO:0000313" key="3">
    <source>
        <dbReference type="Proteomes" id="UP000799118"/>
    </source>
</evidence>
<evidence type="ECO:0008006" key="4">
    <source>
        <dbReference type="Google" id="ProtNLM"/>
    </source>
</evidence>
<accession>A0A6A4I8Y7</accession>